<accession>A0A0P1AKV9</accession>
<protein>
    <submittedName>
        <fullName evidence="1">Uncharacterized protein</fullName>
    </submittedName>
</protein>
<keyword evidence="2" id="KW-1185">Reference proteome</keyword>
<dbReference type="EMBL" id="CCYD01000553">
    <property type="protein sequence ID" value="CEG41222.1"/>
    <property type="molecule type" value="Genomic_DNA"/>
</dbReference>
<organism evidence="1 2">
    <name type="scientific">Plasmopara halstedii</name>
    <name type="common">Downy mildew of sunflower</name>
    <dbReference type="NCBI Taxonomy" id="4781"/>
    <lineage>
        <taxon>Eukaryota</taxon>
        <taxon>Sar</taxon>
        <taxon>Stramenopiles</taxon>
        <taxon>Oomycota</taxon>
        <taxon>Peronosporomycetes</taxon>
        <taxon>Peronosporales</taxon>
        <taxon>Peronosporaceae</taxon>
        <taxon>Plasmopara</taxon>
    </lineage>
</organism>
<dbReference type="AlphaFoldDB" id="A0A0P1AKV9"/>
<proteinExistence type="predicted"/>
<dbReference type="Proteomes" id="UP000054928">
    <property type="component" value="Unassembled WGS sequence"/>
</dbReference>
<dbReference type="GeneID" id="36406639"/>
<name>A0A0P1AKV9_PLAHL</name>
<evidence type="ECO:0000313" key="2">
    <source>
        <dbReference type="Proteomes" id="UP000054928"/>
    </source>
</evidence>
<evidence type="ECO:0000313" key="1">
    <source>
        <dbReference type="EMBL" id="CEG41222.1"/>
    </source>
</evidence>
<reference evidence="2" key="1">
    <citation type="submission" date="2014-09" db="EMBL/GenBank/DDBJ databases">
        <authorList>
            <person name="Sharma Rahul"/>
            <person name="Thines Marco"/>
        </authorList>
    </citation>
    <scope>NUCLEOTIDE SEQUENCE [LARGE SCALE GENOMIC DNA]</scope>
</reference>
<dbReference type="RefSeq" id="XP_024577591.1">
    <property type="nucleotide sequence ID" value="XM_024726967.1"/>
</dbReference>
<sequence>MLFLDSGTYQWAFSSALRSATLPYVNLATNENIHGLLKGEHFFRFAITASRLGESAD</sequence>